<dbReference type="RefSeq" id="WP_224122902.1">
    <property type="nucleotide sequence ID" value="NZ_JAIQZJ010000005.1"/>
</dbReference>
<keyword evidence="2" id="KW-0732">Signal</keyword>
<feature type="signal peptide" evidence="2">
    <location>
        <begin position="1"/>
        <end position="21"/>
    </location>
</feature>
<organism evidence="3 4">
    <name type="scientific">Nocardioides mangrovi</name>
    <dbReference type="NCBI Taxonomy" id="2874580"/>
    <lineage>
        <taxon>Bacteria</taxon>
        <taxon>Bacillati</taxon>
        <taxon>Actinomycetota</taxon>
        <taxon>Actinomycetes</taxon>
        <taxon>Propionibacteriales</taxon>
        <taxon>Nocardioidaceae</taxon>
        <taxon>Nocardioides</taxon>
    </lineage>
</organism>
<feature type="region of interest" description="Disordered" evidence="1">
    <location>
        <begin position="23"/>
        <end position="57"/>
    </location>
</feature>
<accession>A0ABS7UC00</accession>
<name>A0ABS7UC00_9ACTN</name>
<gene>
    <name evidence="3" type="ORF">K8U61_10180</name>
</gene>
<dbReference type="EMBL" id="JAIQZJ010000005">
    <property type="protein sequence ID" value="MBZ5738528.1"/>
    <property type="molecule type" value="Genomic_DNA"/>
</dbReference>
<protein>
    <submittedName>
        <fullName evidence="3">Uncharacterized protein</fullName>
    </submittedName>
</protein>
<evidence type="ECO:0000313" key="3">
    <source>
        <dbReference type="EMBL" id="MBZ5738528.1"/>
    </source>
</evidence>
<sequence length="147" mass="14686">MKRRFVAAVAGVVLGLGAVTACTGSDESSDGGTASGDPGAPVATMNADGLPADYPRDQAPLVTGGEVTSVEAHGAKSYDVTMLVDGAPAEVVPKAVDLLTGAGWTVQTGTSDPAEAAQVLRDGKGLAIITNSAKEDQTSLSYTIKLP</sequence>
<evidence type="ECO:0000256" key="1">
    <source>
        <dbReference type="SAM" id="MobiDB-lite"/>
    </source>
</evidence>
<feature type="compositionally biased region" description="Polar residues" evidence="1">
    <location>
        <begin position="23"/>
        <end position="32"/>
    </location>
</feature>
<proteinExistence type="predicted"/>
<evidence type="ECO:0000256" key="2">
    <source>
        <dbReference type="SAM" id="SignalP"/>
    </source>
</evidence>
<reference evidence="3 4" key="1">
    <citation type="submission" date="2021-09" db="EMBL/GenBank/DDBJ databases">
        <title>Whole genome sequence of Nocardioides sp. GBK3QG-3.</title>
        <authorList>
            <person name="Tuo L."/>
        </authorList>
    </citation>
    <scope>NUCLEOTIDE SEQUENCE [LARGE SCALE GENOMIC DNA]</scope>
    <source>
        <strain evidence="3 4">GBK3QG-3</strain>
    </source>
</reference>
<feature type="chain" id="PRO_5047488525" evidence="2">
    <location>
        <begin position="22"/>
        <end position="147"/>
    </location>
</feature>
<keyword evidence="4" id="KW-1185">Reference proteome</keyword>
<dbReference type="PROSITE" id="PS51257">
    <property type="entry name" value="PROKAR_LIPOPROTEIN"/>
    <property type="match status" value="1"/>
</dbReference>
<dbReference type="Proteomes" id="UP000780875">
    <property type="component" value="Unassembled WGS sequence"/>
</dbReference>
<comment type="caution">
    <text evidence="3">The sequence shown here is derived from an EMBL/GenBank/DDBJ whole genome shotgun (WGS) entry which is preliminary data.</text>
</comment>
<evidence type="ECO:0000313" key="4">
    <source>
        <dbReference type="Proteomes" id="UP000780875"/>
    </source>
</evidence>